<proteinExistence type="predicted"/>
<organism evidence="2 3">
    <name type="scientific">Spirodela intermedia</name>
    <name type="common">Intermediate duckweed</name>
    <dbReference type="NCBI Taxonomy" id="51605"/>
    <lineage>
        <taxon>Eukaryota</taxon>
        <taxon>Viridiplantae</taxon>
        <taxon>Streptophyta</taxon>
        <taxon>Embryophyta</taxon>
        <taxon>Tracheophyta</taxon>
        <taxon>Spermatophyta</taxon>
        <taxon>Magnoliopsida</taxon>
        <taxon>Liliopsida</taxon>
        <taxon>Araceae</taxon>
        <taxon>Lemnoideae</taxon>
        <taxon>Spirodela</taxon>
    </lineage>
</organism>
<evidence type="ECO:0000313" key="2">
    <source>
        <dbReference type="EMBL" id="CAA6675348.1"/>
    </source>
</evidence>
<keyword evidence="3" id="KW-1185">Reference proteome</keyword>
<dbReference type="Proteomes" id="UP001189122">
    <property type="component" value="Unassembled WGS sequence"/>
</dbReference>
<feature type="compositionally biased region" description="Basic and acidic residues" evidence="1">
    <location>
        <begin position="13"/>
        <end position="32"/>
    </location>
</feature>
<protein>
    <submittedName>
        <fullName evidence="2">Uncharacterized protein</fullName>
    </submittedName>
</protein>
<evidence type="ECO:0000313" key="3">
    <source>
        <dbReference type="Proteomes" id="UP001189122"/>
    </source>
</evidence>
<evidence type="ECO:0000256" key="1">
    <source>
        <dbReference type="SAM" id="MobiDB-lite"/>
    </source>
</evidence>
<name>A0ABN7EBR6_SPIIN</name>
<reference evidence="3" key="1">
    <citation type="journal article" date="2020" name="Sci. Rep.">
        <title>Chromosome-scale genome assembly for the duckweed Spirodela intermedia, integrating cytogenetic maps, PacBio and Oxford Nanopore libraries.</title>
        <authorList>
            <person name="Hoang P.T.N."/>
            <person name="Fiebig A."/>
            <person name="Novak P."/>
            <person name="Macas J."/>
            <person name="Cao H.X."/>
            <person name="Stepanenko A."/>
            <person name="Chen G."/>
            <person name="Borisjuk N."/>
            <person name="Scholz U."/>
            <person name="Schubert I."/>
        </authorList>
    </citation>
    <scope>NUCLEOTIDE SEQUENCE [LARGE SCALE GENOMIC DNA]</scope>
</reference>
<feature type="region of interest" description="Disordered" evidence="1">
    <location>
        <begin position="1"/>
        <end position="42"/>
    </location>
</feature>
<accession>A0ABN7EBR6</accession>
<gene>
    <name evidence="2" type="ORF">SI7747_UN021690</name>
</gene>
<sequence>MASSSSHRPRPLRRGEGRRSVLQDIQRSRSDSHGSGGGPAGG</sequence>
<dbReference type="EMBL" id="CACRZD030000287">
    <property type="protein sequence ID" value="CAA6675348.1"/>
    <property type="molecule type" value="Genomic_DNA"/>
</dbReference>
<comment type="caution">
    <text evidence="2">The sequence shown here is derived from an EMBL/GenBank/DDBJ whole genome shotgun (WGS) entry which is preliminary data.</text>
</comment>